<reference evidence="2 3" key="1">
    <citation type="submission" date="2023-09" db="EMBL/GenBank/DDBJ databases">
        <title>Nesidiocoris tenuis whole genome shotgun sequence.</title>
        <authorList>
            <person name="Shibata T."/>
            <person name="Shimoda M."/>
            <person name="Kobayashi T."/>
            <person name="Uehara T."/>
        </authorList>
    </citation>
    <scope>NUCLEOTIDE SEQUENCE [LARGE SCALE GENOMIC DNA]</scope>
    <source>
        <strain evidence="2 3">Japan</strain>
    </source>
</reference>
<dbReference type="SUPFAM" id="SSF48452">
    <property type="entry name" value="TPR-like"/>
    <property type="match status" value="1"/>
</dbReference>
<sequence>MRIGVALAASKNPPRPSPTLPDLERISFHHHTYSRGGQCALYVTFLETGSVKVGLVRTCQDMNLESKDALRNRNWTDRPITIQACAEANWSRFKMDGLAVNLSELEVNGNCAVNKSNSQEDLSEYTDADESISAPTEILAEFLSAVMLKDYETALKYCNLILQYEPHHTTAKEFHPLILEKISQAALNSKNRNEESGSTTSSSSPDGQEERGSEEDDEDEEGDEENEEGGDDDDDEEEDDEELSEEYSSGADSSGGLGNSSDERRRNGDSDATTASYSSLEDEEAGNAPPFGIKRQLPQPKHDNDFVENGNNTATSDSESPTEPVSQRMIPSTLPVK</sequence>
<dbReference type="PANTHER" id="PTHR21520:SF2">
    <property type="entry name" value="GLUTAMATE-RICH PROTEIN 2"/>
    <property type="match status" value="1"/>
</dbReference>
<evidence type="ECO:0008006" key="4">
    <source>
        <dbReference type="Google" id="ProtNLM"/>
    </source>
</evidence>
<evidence type="ECO:0000256" key="1">
    <source>
        <dbReference type="SAM" id="MobiDB-lite"/>
    </source>
</evidence>
<name>A0ABN7ASJ8_9HEMI</name>
<dbReference type="InterPro" id="IPR026703">
    <property type="entry name" value="ERICH2"/>
</dbReference>
<dbReference type="PANTHER" id="PTHR21520">
    <property type="entry name" value="GLUTAMATE-RICH PROTEIN 2"/>
    <property type="match status" value="1"/>
</dbReference>
<evidence type="ECO:0000313" key="2">
    <source>
        <dbReference type="EMBL" id="BES95188.1"/>
    </source>
</evidence>
<feature type="compositionally biased region" description="Acidic residues" evidence="1">
    <location>
        <begin position="212"/>
        <end position="245"/>
    </location>
</feature>
<gene>
    <name evidence="2" type="ORF">NTJ_07997</name>
</gene>
<proteinExistence type="predicted"/>
<organism evidence="2 3">
    <name type="scientific">Nesidiocoris tenuis</name>
    <dbReference type="NCBI Taxonomy" id="355587"/>
    <lineage>
        <taxon>Eukaryota</taxon>
        <taxon>Metazoa</taxon>
        <taxon>Ecdysozoa</taxon>
        <taxon>Arthropoda</taxon>
        <taxon>Hexapoda</taxon>
        <taxon>Insecta</taxon>
        <taxon>Pterygota</taxon>
        <taxon>Neoptera</taxon>
        <taxon>Paraneoptera</taxon>
        <taxon>Hemiptera</taxon>
        <taxon>Heteroptera</taxon>
        <taxon>Panheteroptera</taxon>
        <taxon>Cimicomorpha</taxon>
        <taxon>Miridae</taxon>
        <taxon>Dicyphina</taxon>
        <taxon>Nesidiocoris</taxon>
    </lineage>
</organism>
<evidence type="ECO:0000313" key="3">
    <source>
        <dbReference type="Proteomes" id="UP001307889"/>
    </source>
</evidence>
<dbReference type="EMBL" id="AP028914">
    <property type="protein sequence ID" value="BES95188.1"/>
    <property type="molecule type" value="Genomic_DNA"/>
</dbReference>
<feature type="region of interest" description="Disordered" evidence="1">
    <location>
        <begin position="189"/>
        <end position="337"/>
    </location>
</feature>
<keyword evidence="3" id="KW-1185">Reference proteome</keyword>
<feature type="compositionally biased region" description="Polar residues" evidence="1">
    <location>
        <begin position="309"/>
        <end position="325"/>
    </location>
</feature>
<protein>
    <recommendedName>
        <fullName evidence="4">Glutamate-rich protein 2</fullName>
    </recommendedName>
</protein>
<accession>A0ABN7ASJ8</accession>
<dbReference type="Proteomes" id="UP001307889">
    <property type="component" value="Chromosome 6"/>
</dbReference>
<feature type="compositionally biased region" description="Low complexity" evidence="1">
    <location>
        <begin position="196"/>
        <end position="206"/>
    </location>
</feature>
<dbReference type="InterPro" id="IPR011990">
    <property type="entry name" value="TPR-like_helical_dom_sf"/>
</dbReference>
<feature type="compositionally biased region" description="Polar residues" evidence="1">
    <location>
        <begin position="270"/>
        <end position="279"/>
    </location>
</feature>
<dbReference type="Gene3D" id="1.25.40.10">
    <property type="entry name" value="Tetratricopeptide repeat domain"/>
    <property type="match status" value="1"/>
</dbReference>